<dbReference type="SUPFAM" id="SSF53800">
    <property type="entry name" value="Chelatase"/>
    <property type="match status" value="1"/>
</dbReference>
<evidence type="ECO:0000256" key="2">
    <source>
        <dbReference type="ARBA" id="ARBA00004943"/>
    </source>
</evidence>
<comment type="subcellular location">
    <subcellularLocation>
        <location evidence="9">Mitochondrion inner membrane</location>
    </subcellularLocation>
    <subcellularLocation>
        <location evidence="1">Plastid</location>
        <location evidence="1">Chloroplast</location>
    </subcellularLocation>
</comment>
<comment type="similarity">
    <text evidence="3 9">Belongs to the ferrochelatase family.</text>
</comment>
<dbReference type="InterPro" id="IPR033659">
    <property type="entry name" value="Ferrochelatase_N"/>
</dbReference>
<dbReference type="PANTHER" id="PTHR11108:SF1">
    <property type="entry name" value="FERROCHELATASE, MITOCHONDRIAL"/>
    <property type="match status" value="1"/>
</dbReference>
<dbReference type="GO" id="GO:0006783">
    <property type="term" value="P:heme biosynthetic process"/>
    <property type="evidence" value="ECO:0007669"/>
    <property type="project" value="UniProtKB-UniRule"/>
</dbReference>
<dbReference type="NCBIfam" id="TIGR00109">
    <property type="entry name" value="hemH"/>
    <property type="match status" value="1"/>
</dbReference>
<evidence type="ECO:0000256" key="3">
    <source>
        <dbReference type="ARBA" id="ARBA00007718"/>
    </source>
</evidence>
<protein>
    <recommendedName>
        <fullName evidence="9">Ferrochelatase</fullName>
        <ecNumber evidence="9">4.98.1.1</ecNumber>
    </recommendedName>
</protein>
<name>A0A7S2Q4U7_9STRA</name>
<dbReference type="EMBL" id="HBGZ01033698">
    <property type="protein sequence ID" value="CAD9632897.1"/>
    <property type="molecule type" value="Transcribed_RNA"/>
</dbReference>
<dbReference type="InterPro" id="IPR019772">
    <property type="entry name" value="Ferrochelatase_AS"/>
</dbReference>
<comment type="catalytic activity">
    <reaction evidence="8 9">
        <text>heme b + 2 H(+) = protoporphyrin IX + Fe(2+)</text>
        <dbReference type="Rhea" id="RHEA:22584"/>
        <dbReference type="ChEBI" id="CHEBI:15378"/>
        <dbReference type="ChEBI" id="CHEBI:29033"/>
        <dbReference type="ChEBI" id="CHEBI:57306"/>
        <dbReference type="ChEBI" id="CHEBI:60344"/>
        <dbReference type="EC" id="4.98.1.1"/>
    </reaction>
</comment>
<gene>
    <name evidence="11" type="ORF">SMAR0320_LOCUS24157</name>
</gene>
<keyword evidence="7 9" id="KW-0627">Porphyrin biosynthesis</keyword>
<organism evidence="11">
    <name type="scientific">Skeletonema marinoi</name>
    <dbReference type="NCBI Taxonomy" id="267567"/>
    <lineage>
        <taxon>Eukaryota</taxon>
        <taxon>Sar</taxon>
        <taxon>Stramenopiles</taxon>
        <taxon>Ochrophyta</taxon>
        <taxon>Bacillariophyta</taxon>
        <taxon>Coscinodiscophyceae</taxon>
        <taxon>Thalassiosirophycidae</taxon>
        <taxon>Thalassiosirales</taxon>
        <taxon>Skeletonemataceae</taxon>
        <taxon>Skeletonema</taxon>
        <taxon>Skeletonema marinoi-dohrnii complex</taxon>
    </lineage>
</organism>
<dbReference type="PANTHER" id="PTHR11108">
    <property type="entry name" value="FERROCHELATASE"/>
    <property type="match status" value="1"/>
</dbReference>
<comment type="function">
    <text evidence="9">Catalyzes the ferrous insertion into protoporphyrin IX.</text>
</comment>
<evidence type="ECO:0000256" key="4">
    <source>
        <dbReference type="ARBA" id="ARBA00023004"/>
    </source>
</evidence>
<dbReference type="InterPro" id="IPR001015">
    <property type="entry name" value="Ferrochelatase"/>
</dbReference>
<dbReference type="Pfam" id="PF00762">
    <property type="entry name" value="Ferrochelatase"/>
    <property type="match status" value="1"/>
</dbReference>
<evidence type="ECO:0000256" key="7">
    <source>
        <dbReference type="ARBA" id="ARBA00023244"/>
    </source>
</evidence>
<evidence type="ECO:0000256" key="9">
    <source>
        <dbReference type="RuleBase" id="RU000607"/>
    </source>
</evidence>
<dbReference type="HAMAP" id="MF_00323">
    <property type="entry name" value="Ferrochelatase"/>
    <property type="match status" value="1"/>
</dbReference>
<dbReference type="CDD" id="cd03411">
    <property type="entry name" value="Ferrochelatase_N"/>
    <property type="match status" value="1"/>
</dbReference>
<evidence type="ECO:0000256" key="8">
    <source>
        <dbReference type="ARBA" id="ARBA00049380"/>
    </source>
</evidence>
<keyword evidence="9" id="KW-0999">Mitochondrion inner membrane</keyword>
<dbReference type="AlphaFoldDB" id="A0A7S2Q4U7"/>
<keyword evidence="10" id="KW-0732">Signal</keyword>
<dbReference type="GO" id="GO:0004325">
    <property type="term" value="F:ferrochelatase activity"/>
    <property type="evidence" value="ECO:0007669"/>
    <property type="project" value="UniProtKB-UniRule"/>
</dbReference>
<feature type="signal peptide" evidence="10">
    <location>
        <begin position="1"/>
        <end position="23"/>
    </location>
</feature>
<keyword evidence="4 9" id="KW-0408">Iron</keyword>
<sequence length="510" mass="56256">MRITRRRTLSAYCLALSVDWGLGFTPSAPPSVSPSYTSFDDIGRSSRRPKATTKLDTASVLTLDDDVSFRSVASPSLSMDLKDPKVGVLLLNLGGPETGEDVEGFLYNLFADPDIIRLPPLLAPLQSLVALLISKRRAPKSREAYDSIGGGSPILQYTRAQADLMTKSLKDRYGIDAKTYIGMRYWYPFTEEALAKIREDDINALVILPLYPQFSISTSGSSLRVLQEEFAKKSELYGPQKMFHTVIPSWYDRPGYVKSVANLIQQELDSFTPEELKEGTSAEQPIPRHVLFSAHGVPASYIEAGDPYKAQIEDCVERIKALLPSEEDGVKVHLSFQSRVGPVEWLRPYTDDVLPSLGEQGVKNLVVVPISFVSEHIETLEEIDIEYRELALESGITNWRRSPALNTDPTFIDDMADMVADALSEPSQTITEACVANNVGNLELEPVSNQLEISSAGVGGVGFDDNLAYSSKMRKGEIFNGRLAMVGIVMTCLLEYFSGQPLIHLFGISN</sequence>
<accession>A0A7S2Q4U7</accession>
<evidence type="ECO:0000256" key="6">
    <source>
        <dbReference type="ARBA" id="ARBA00023239"/>
    </source>
</evidence>
<comment type="pathway">
    <text evidence="2 9">Porphyrin-containing compound metabolism; protoheme biosynthesis; protoheme from protoporphyrin-IX: step 1/1.</text>
</comment>
<dbReference type="PROSITE" id="PS00534">
    <property type="entry name" value="FERROCHELATASE"/>
    <property type="match status" value="1"/>
</dbReference>
<dbReference type="SUPFAM" id="SSF103511">
    <property type="entry name" value="Chlorophyll a-b binding protein"/>
    <property type="match status" value="1"/>
</dbReference>
<reference evidence="11" key="1">
    <citation type="submission" date="2021-01" db="EMBL/GenBank/DDBJ databases">
        <authorList>
            <person name="Corre E."/>
            <person name="Pelletier E."/>
            <person name="Niang G."/>
            <person name="Scheremetjew M."/>
            <person name="Finn R."/>
            <person name="Kale V."/>
            <person name="Holt S."/>
            <person name="Cochrane G."/>
            <person name="Meng A."/>
            <person name="Brown T."/>
            <person name="Cohen L."/>
        </authorList>
    </citation>
    <scope>NUCLEOTIDE SEQUENCE</scope>
    <source>
        <strain evidence="11">SM1012Den-03</strain>
    </source>
</reference>
<dbReference type="EC" id="4.98.1.1" evidence="9"/>
<feature type="chain" id="PRO_5030689253" description="Ferrochelatase" evidence="10">
    <location>
        <begin position="24"/>
        <end position="510"/>
    </location>
</feature>
<evidence type="ECO:0000256" key="5">
    <source>
        <dbReference type="ARBA" id="ARBA00023133"/>
    </source>
</evidence>
<dbReference type="GO" id="GO:0005743">
    <property type="term" value="C:mitochondrial inner membrane"/>
    <property type="evidence" value="ECO:0007669"/>
    <property type="project" value="UniProtKB-SubCell"/>
</dbReference>
<dbReference type="InterPro" id="IPR033644">
    <property type="entry name" value="Ferrochelatase_C"/>
</dbReference>
<keyword evidence="9" id="KW-0472">Membrane</keyword>
<evidence type="ECO:0000313" key="11">
    <source>
        <dbReference type="EMBL" id="CAD9632897.1"/>
    </source>
</evidence>
<dbReference type="FunFam" id="3.40.50.1400:FF:000006">
    <property type="entry name" value="Ferrochelatase"/>
    <property type="match status" value="1"/>
</dbReference>
<evidence type="ECO:0000256" key="1">
    <source>
        <dbReference type="ARBA" id="ARBA00004229"/>
    </source>
</evidence>
<dbReference type="Gene3D" id="3.40.50.1400">
    <property type="match status" value="2"/>
</dbReference>
<dbReference type="UniPathway" id="UPA00252">
    <property type="reaction ID" value="UER00325"/>
</dbReference>
<keyword evidence="9" id="KW-0496">Mitochondrion</keyword>
<proteinExistence type="inferred from homology"/>
<dbReference type="GO" id="GO:0009507">
    <property type="term" value="C:chloroplast"/>
    <property type="evidence" value="ECO:0007669"/>
    <property type="project" value="UniProtKB-SubCell"/>
</dbReference>
<evidence type="ECO:0000256" key="10">
    <source>
        <dbReference type="SAM" id="SignalP"/>
    </source>
</evidence>
<keyword evidence="6 9" id="KW-0456">Lyase</keyword>
<keyword evidence="5 9" id="KW-0350">Heme biosynthesis</keyword>
<dbReference type="CDD" id="cd00419">
    <property type="entry name" value="Ferrochelatase_C"/>
    <property type="match status" value="1"/>
</dbReference>